<organism evidence="1 2">
    <name type="scientific">Paenibacillus mesotrionivorans</name>
    <dbReference type="NCBI Taxonomy" id="3160968"/>
    <lineage>
        <taxon>Bacteria</taxon>
        <taxon>Bacillati</taxon>
        <taxon>Bacillota</taxon>
        <taxon>Bacilli</taxon>
        <taxon>Bacillales</taxon>
        <taxon>Paenibacillaceae</taxon>
        <taxon>Paenibacillus</taxon>
    </lineage>
</organism>
<protein>
    <submittedName>
        <fullName evidence="1">Glycoside hydrolase family 2 protein</fullName>
    </submittedName>
</protein>
<evidence type="ECO:0000313" key="1">
    <source>
        <dbReference type="EMBL" id="MFM9329517.1"/>
    </source>
</evidence>
<keyword evidence="2" id="KW-1185">Reference proteome</keyword>
<gene>
    <name evidence="1" type="ORF">ACI1P1_14585</name>
</gene>
<reference evidence="1" key="1">
    <citation type="submission" date="2024-12" db="EMBL/GenBank/DDBJ databases">
        <authorList>
            <person name="Wu N."/>
        </authorList>
    </citation>
    <scope>NUCLEOTIDE SEQUENCE</scope>
    <source>
        <strain evidence="1">P15</strain>
    </source>
</reference>
<name>A0ACC7P5D0_9BACL</name>
<sequence length="1423" mass="156272">MRTTVCLNGEWDFMPLYSTPTALELPYQLAFEPQKVLVPSSWRSAYENVPGKKMGDIPDHEYRPYDLFGYPKEWEAAAAGVLHRTFTVPAGMEGQRIFLRLDGIMQQAAIYLDREQIAYWQDGYLPLRVEVTGKVKPGGEHRLHVVCSSFPKVKIPSGLEKVTGLTGSWFGYIARGIWQDVFLESQPVQAIEDVVVRTSVREKRLEVDASVTLLAGASVGAGSGLAGGQPVLRLAVKPAGNADAAVVLEAAVSAAAGAAANGDAAGLGGGSTGGTGVNRNIGLIDGTVLVRFSLDWADPVLWSPDQPFLYMLELELVLDGQVLDRQEVRFGFREVWTEGPRFMLNGIPVNLRGDSWHFQGANQQTEAYVRTWYSMCKEAGVNSVRLHAEPYPAYYLDIADEMGMLIVDETAIYGSGKTMQADHPDYIENCRRHVERLVQRDKNHPSIIMWSVENEMRWVDGRDIFKTFIPEFMDIIRGLDATRPIIVEGDNRLLPKELTEVETRHYNIDGIIDQWDRTVPLVFGEHGGWWYICPQNSSMYVGFDAYHHTDEAAKGLAEKERLFVEYARRQGVSGISTFNFAHYFMRAMPERDIPLPTPERLDTPGPKPKVIPRYSLSLNNGLLPAEYPAYRTNPSFAIMAASFKPATILAAEYNTSFFDDLPVRRSFDVFNDTLVSRDVEVACSIRQGGRTVFEETFRFVQEPADHRVVYFEWTPGEVSGVEEAVLTAALRHDGQPVHELVVPYRIYSGALKTSPAGVARSAVFVGSGVDYEVLSPLVPECRRIGFDELAGLSPETLVIVGSKLEDRDGGLEAVLKQHVGQGGRVLLLEQISLSLGKLALSRQSFLRAHGADWKHPVLKGLGSSDFMFWHEALHEDGPEPVVHAAFEKPLHGDFTMILECSSGDFGDGGDLWTPLLEYKSGGGLFVANQMDMMPHIGRVPQACLLLRNLLAYAGQAAEAELPEAAAVSVEMAEGRTVISAEAKALPVTAAWVKQGGQAHSFLETIQLEHQLVADASELENLPAASLVIVEAALLKEQADRDDVHANAHATSHAGETSTAQPVNALRQFAEKGGKVLVLPALPEDASGLARLADGAVKVVEHETYHLEAEYVCLEVSGMSPVDLFGFDKVHLSPRNVVNKPLALHRLEIPGAAMLCRSVEGTAWKDFFVGQYAAEYSRLALVEFNRDKARESGVFLAGLPAGNGQLLFSQLLLDTDSAKSIRLYTRLLANLGAAFGDGLLQTAKGDGEWAVESLMALPCPPYVDFAAMKSYYTDPEFSLNNLGEGLYGWMKKKERSPEDGTVLLDNPGGTPWFLSCFVHVPVAATGAEGGAGADAGAATESRTAAERIGKLRINTNAPCEIYLNGKLEPEPQNRITLLTGVNRLIAIVHSAKEDVRLGLVFLNEDGHYMKDLQYRMTMDEVEPK</sequence>
<accession>A0ACC7P5D0</accession>
<proteinExistence type="predicted"/>
<comment type="caution">
    <text evidence="1">The sequence shown here is derived from an EMBL/GenBank/DDBJ whole genome shotgun (WGS) entry which is preliminary data.</text>
</comment>
<evidence type="ECO:0000313" key="2">
    <source>
        <dbReference type="Proteomes" id="UP001631969"/>
    </source>
</evidence>
<dbReference type="Proteomes" id="UP001631969">
    <property type="component" value="Unassembled WGS sequence"/>
</dbReference>
<dbReference type="EMBL" id="JBJURJ010000008">
    <property type="protein sequence ID" value="MFM9329517.1"/>
    <property type="molecule type" value="Genomic_DNA"/>
</dbReference>
<keyword evidence="1" id="KW-0378">Hydrolase</keyword>